<evidence type="ECO:0000313" key="1">
    <source>
        <dbReference type="EMBL" id="CBY28635.1"/>
    </source>
</evidence>
<accession>A0A0H3NTS5</accession>
<gene>
    <name evidence="1" type="ordered locus">Y11_38951</name>
</gene>
<organism evidence="1 2">
    <name type="scientific">Yersinia enterocolitica subsp. palearctica serotype O:3 (strain DSM 13030 / CIP 106945 / Y11)</name>
    <dbReference type="NCBI Taxonomy" id="930944"/>
    <lineage>
        <taxon>Bacteria</taxon>
        <taxon>Pseudomonadati</taxon>
        <taxon>Pseudomonadota</taxon>
        <taxon>Gammaproteobacteria</taxon>
        <taxon>Enterobacterales</taxon>
        <taxon>Yersiniaceae</taxon>
        <taxon>Yersinia</taxon>
    </lineage>
</organism>
<dbReference type="AlphaFoldDB" id="A0A0H3NTS5"/>
<evidence type="ECO:0000313" key="2">
    <source>
        <dbReference type="Proteomes" id="UP000008084"/>
    </source>
</evidence>
<dbReference type="KEGG" id="yey:Y11_38951"/>
<sequence>MTIYYLFKFPELLAEKYPVYHDVNFYSNRENSPLYEIYLKNGP</sequence>
<dbReference type="EMBL" id="FR729477">
    <property type="protein sequence ID" value="CBY28635.1"/>
    <property type="molecule type" value="Genomic_DNA"/>
</dbReference>
<reference evidence="1 2" key="1">
    <citation type="journal article" date="2011" name="J. Bacteriol.">
        <title>Complete genome sequence of Yersinia enterocolitica subsp. palearctica serogroup O:3.</title>
        <authorList>
            <person name="Batzilla J."/>
            <person name="Hoper D."/>
            <person name="Antonenka U."/>
            <person name="Heesemann J."/>
            <person name="Rakin A."/>
        </authorList>
    </citation>
    <scope>NUCLEOTIDE SEQUENCE [LARGE SCALE GENOMIC DNA]</scope>
    <source>
        <strain evidence="2">DSM 13030 / CIP 106945 / Y11</strain>
    </source>
</reference>
<protein>
    <submittedName>
        <fullName evidence="1">Uncharacterized protein</fullName>
    </submittedName>
</protein>
<dbReference type="HOGENOM" id="CLU_3241701_0_0_6"/>
<dbReference type="Proteomes" id="UP000008084">
    <property type="component" value="Chromosome"/>
</dbReference>
<name>A0A0H3NTS5_YERE1</name>
<proteinExistence type="predicted"/>